<dbReference type="AlphaFoldDB" id="A0A8X6RED1"/>
<accession>A0A8X6RED1</accession>
<protein>
    <submittedName>
        <fullName evidence="1">Uncharacterized protein</fullName>
    </submittedName>
</protein>
<proteinExistence type="predicted"/>
<keyword evidence="2" id="KW-1185">Reference proteome</keyword>
<sequence length="83" mass="9218">MRKVCGHTENFLSLQGQSQINAVNTQDYGNNVLGPARCFAGGLHATKNNGQPRCLLRHSTEASKNIAKQKAWHAVKRRFATLR</sequence>
<reference evidence="1" key="1">
    <citation type="submission" date="2020-08" db="EMBL/GenBank/DDBJ databases">
        <title>Multicomponent nature underlies the extraordinary mechanical properties of spider dragline silk.</title>
        <authorList>
            <person name="Kono N."/>
            <person name="Nakamura H."/>
            <person name="Mori M."/>
            <person name="Yoshida Y."/>
            <person name="Ohtoshi R."/>
            <person name="Malay A.D."/>
            <person name="Moran D.A.P."/>
            <person name="Tomita M."/>
            <person name="Numata K."/>
            <person name="Arakawa K."/>
        </authorList>
    </citation>
    <scope>NUCLEOTIDE SEQUENCE</scope>
</reference>
<organism evidence="1 2">
    <name type="scientific">Trichonephila clavipes</name>
    <name type="common">Golden silk orbweaver</name>
    <name type="synonym">Nephila clavipes</name>
    <dbReference type="NCBI Taxonomy" id="2585209"/>
    <lineage>
        <taxon>Eukaryota</taxon>
        <taxon>Metazoa</taxon>
        <taxon>Ecdysozoa</taxon>
        <taxon>Arthropoda</taxon>
        <taxon>Chelicerata</taxon>
        <taxon>Arachnida</taxon>
        <taxon>Araneae</taxon>
        <taxon>Araneomorphae</taxon>
        <taxon>Entelegynae</taxon>
        <taxon>Araneoidea</taxon>
        <taxon>Nephilidae</taxon>
        <taxon>Trichonephila</taxon>
    </lineage>
</organism>
<evidence type="ECO:0000313" key="2">
    <source>
        <dbReference type="Proteomes" id="UP000887159"/>
    </source>
</evidence>
<gene>
    <name evidence="1" type="ORF">TNCV_5043531</name>
</gene>
<dbReference type="Proteomes" id="UP000887159">
    <property type="component" value="Unassembled WGS sequence"/>
</dbReference>
<evidence type="ECO:0000313" key="1">
    <source>
        <dbReference type="EMBL" id="GFX88017.1"/>
    </source>
</evidence>
<name>A0A8X6RED1_TRICX</name>
<comment type="caution">
    <text evidence="1">The sequence shown here is derived from an EMBL/GenBank/DDBJ whole genome shotgun (WGS) entry which is preliminary data.</text>
</comment>
<dbReference type="EMBL" id="BMAU01021043">
    <property type="protein sequence ID" value="GFX88017.1"/>
    <property type="molecule type" value="Genomic_DNA"/>
</dbReference>